<comment type="subcellular location">
    <subcellularLocation>
        <location evidence="2">Secreted</location>
    </subcellularLocation>
</comment>
<dbReference type="PANTHER" id="PTHR38340:SF1">
    <property type="entry name" value="S-LAYER PROTEIN"/>
    <property type="match status" value="1"/>
</dbReference>
<dbReference type="Pfam" id="PF00413">
    <property type="entry name" value="Peptidase_M10"/>
    <property type="match status" value="1"/>
</dbReference>
<evidence type="ECO:0000256" key="6">
    <source>
        <dbReference type="ARBA" id="ARBA00022723"/>
    </source>
</evidence>
<keyword evidence="4" id="KW-0964">Secreted</keyword>
<dbReference type="InterPro" id="IPR050557">
    <property type="entry name" value="RTX_toxin/Mannuronan_C5-epim"/>
</dbReference>
<dbReference type="CDD" id="cd04277">
    <property type="entry name" value="ZnMc_serralysin_like"/>
    <property type="match status" value="1"/>
</dbReference>
<dbReference type="InterPro" id="IPR013858">
    <property type="entry name" value="Peptidase_M10B_C"/>
</dbReference>
<proteinExistence type="inferred from homology"/>
<evidence type="ECO:0000256" key="2">
    <source>
        <dbReference type="ARBA" id="ARBA00004613"/>
    </source>
</evidence>
<reference evidence="11 12" key="1">
    <citation type="submission" date="2019-10" db="EMBL/GenBank/DDBJ databases">
        <title>Epibacterium sp. nov., isolated from seawater.</title>
        <authorList>
            <person name="Zhang X."/>
            <person name="Li N."/>
        </authorList>
    </citation>
    <scope>NUCLEOTIDE SEQUENCE [LARGE SCALE GENOMIC DNA]</scope>
    <source>
        <strain evidence="11 12">SM1969</strain>
    </source>
</reference>
<dbReference type="SUPFAM" id="SSF51120">
    <property type="entry name" value="beta-Roll"/>
    <property type="match status" value="2"/>
</dbReference>
<dbReference type="EMBL" id="WIXK01000011">
    <property type="protein sequence ID" value="MQY44162.1"/>
    <property type="molecule type" value="Genomic_DNA"/>
</dbReference>
<gene>
    <name evidence="11" type="ORF">GG681_16065</name>
</gene>
<keyword evidence="9" id="KW-0862">Zinc</keyword>
<dbReference type="GO" id="GO:0005509">
    <property type="term" value="F:calcium ion binding"/>
    <property type="evidence" value="ECO:0007669"/>
    <property type="project" value="InterPro"/>
</dbReference>
<dbReference type="InterPro" id="IPR006026">
    <property type="entry name" value="Peptidase_Metallo"/>
</dbReference>
<dbReference type="GO" id="GO:0006508">
    <property type="term" value="P:proteolysis"/>
    <property type="evidence" value="ECO:0007669"/>
    <property type="project" value="UniProtKB-KW"/>
</dbReference>
<evidence type="ECO:0000256" key="5">
    <source>
        <dbReference type="ARBA" id="ARBA00022670"/>
    </source>
</evidence>
<evidence type="ECO:0000256" key="1">
    <source>
        <dbReference type="ARBA" id="ARBA00001913"/>
    </source>
</evidence>
<dbReference type="InterPro" id="IPR001818">
    <property type="entry name" value="Pept_M10_metallopeptidase"/>
</dbReference>
<dbReference type="Pfam" id="PF08548">
    <property type="entry name" value="Peptidase_M10_C"/>
    <property type="match status" value="1"/>
</dbReference>
<evidence type="ECO:0000256" key="4">
    <source>
        <dbReference type="ARBA" id="ARBA00022525"/>
    </source>
</evidence>
<dbReference type="GO" id="GO:0005615">
    <property type="term" value="C:extracellular space"/>
    <property type="evidence" value="ECO:0007669"/>
    <property type="project" value="InterPro"/>
</dbReference>
<evidence type="ECO:0000313" key="11">
    <source>
        <dbReference type="EMBL" id="MQY44162.1"/>
    </source>
</evidence>
<sequence>MPTYSDYRSLMADGDRSWHDGNATIRYDYITSSTVPGYYRDGFGYEVDNTFFSRASDLSMDGRQRAMMEQAVARWDEVANINLVRGGGSRADIAIGSADFGNDGLYGFAYYPSEFALGNYPSFSGDVWINNGFDQQYIPGVGPIHGHSSWYTYIHELGHALGLSHPNDDPNDPDSSSKYTVMSYLEHPSQTHESYDDGGWPVTPMVWDIQAIQALYGVNTETRSDATVYVGTGAGFDSAAERAFQYDDMQVTGEDGQARDAIFTIWDAGGTDLIDGSAMHDDAHIDLHPGAYSSLGGGEDNLAVAAAVHAEGRVINLVENAWGGRGNDVIHGNGTHNALHGNRGNDQIFGYIGDDQLHGGGGADRLHGQHGDDQLLGNYGPDRLFGNEGNDRLFGHHGNDLLRGQDGADRLFGGERHDRLFGGRGNDKLAGGGGNDQLTGGQDADVFLFSRGADRVLDFDASEGDQISLIRTQGITGFQDLTRTHLRNTTDGVLIEDARGDSLLLLAVNAEDLSADHFIF</sequence>
<keyword evidence="7" id="KW-0677">Repeat</keyword>
<dbReference type="Pfam" id="PF00353">
    <property type="entry name" value="HemolysinCabind"/>
    <property type="match status" value="2"/>
</dbReference>
<name>A0A844B1F9_9RHOB</name>
<dbReference type="RefSeq" id="WP_153549054.1">
    <property type="nucleotide sequence ID" value="NZ_WIXK01000011.1"/>
</dbReference>
<evidence type="ECO:0000256" key="3">
    <source>
        <dbReference type="ARBA" id="ARBA00009490"/>
    </source>
</evidence>
<dbReference type="GO" id="GO:0031012">
    <property type="term" value="C:extracellular matrix"/>
    <property type="evidence" value="ECO:0007669"/>
    <property type="project" value="InterPro"/>
</dbReference>
<protein>
    <submittedName>
        <fullName evidence="11">Matrixin family metalloprotease</fullName>
    </submittedName>
</protein>
<dbReference type="InterPro" id="IPR001343">
    <property type="entry name" value="Hemolysn_Ca-bd"/>
</dbReference>
<comment type="cofactor">
    <cofactor evidence="1">
        <name>Ca(2+)</name>
        <dbReference type="ChEBI" id="CHEBI:29108"/>
    </cofactor>
</comment>
<dbReference type="InterPro" id="IPR018511">
    <property type="entry name" value="Hemolysin-typ_Ca-bd_CS"/>
</dbReference>
<dbReference type="PRINTS" id="PR00313">
    <property type="entry name" value="CABNDNGRPT"/>
</dbReference>
<keyword evidence="12" id="KW-1185">Reference proteome</keyword>
<dbReference type="InterPro" id="IPR034033">
    <property type="entry name" value="Serralysin-like"/>
</dbReference>
<accession>A0A844B1F9</accession>
<keyword evidence="6" id="KW-0479">Metal-binding</keyword>
<dbReference type="SUPFAM" id="SSF55486">
    <property type="entry name" value="Metalloproteases ('zincins'), catalytic domain"/>
    <property type="match status" value="1"/>
</dbReference>
<dbReference type="InterPro" id="IPR011049">
    <property type="entry name" value="Serralysin-like_metalloprot_C"/>
</dbReference>
<evidence type="ECO:0000313" key="12">
    <source>
        <dbReference type="Proteomes" id="UP000436694"/>
    </source>
</evidence>
<dbReference type="SMART" id="SM00235">
    <property type="entry name" value="ZnMc"/>
    <property type="match status" value="1"/>
</dbReference>
<evidence type="ECO:0000256" key="8">
    <source>
        <dbReference type="ARBA" id="ARBA00022801"/>
    </source>
</evidence>
<evidence type="ECO:0000256" key="7">
    <source>
        <dbReference type="ARBA" id="ARBA00022737"/>
    </source>
</evidence>
<dbReference type="AlphaFoldDB" id="A0A844B1F9"/>
<comment type="similarity">
    <text evidence="3">Belongs to the peptidase M10B family.</text>
</comment>
<dbReference type="GO" id="GO:0004222">
    <property type="term" value="F:metalloendopeptidase activity"/>
    <property type="evidence" value="ECO:0007669"/>
    <property type="project" value="InterPro"/>
</dbReference>
<dbReference type="Proteomes" id="UP000436694">
    <property type="component" value="Unassembled WGS sequence"/>
</dbReference>
<dbReference type="PANTHER" id="PTHR38340">
    <property type="entry name" value="S-LAYER PROTEIN"/>
    <property type="match status" value="1"/>
</dbReference>
<keyword evidence="11" id="KW-0482">Metalloprotease</keyword>
<evidence type="ECO:0000256" key="9">
    <source>
        <dbReference type="ARBA" id="ARBA00022833"/>
    </source>
</evidence>
<keyword evidence="8" id="KW-0378">Hydrolase</keyword>
<feature type="domain" description="Peptidase metallopeptidase" evidence="10">
    <location>
        <begin position="14"/>
        <end position="218"/>
    </location>
</feature>
<keyword evidence="5 11" id="KW-0645">Protease</keyword>
<dbReference type="PROSITE" id="PS00330">
    <property type="entry name" value="HEMOLYSIN_CALCIUM"/>
    <property type="match status" value="2"/>
</dbReference>
<dbReference type="InterPro" id="IPR024079">
    <property type="entry name" value="MetalloPept_cat_dom_sf"/>
</dbReference>
<organism evidence="11 12">
    <name type="scientific">Tritonibacter aquimaris</name>
    <dbReference type="NCBI Taxonomy" id="2663379"/>
    <lineage>
        <taxon>Bacteria</taxon>
        <taxon>Pseudomonadati</taxon>
        <taxon>Pseudomonadota</taxon>
        <taxon>Alphaproteobacteria</taxon>
        <taxon>Rhodobacterales</taxon>
        <taxon>Paracoccaceae</taxon>
        <taxon>Tritonibacter</taxon>
    </lineage>
</organism>
<dbReference type="Gene3D" id="3.40.390.10">
    <property type="entry name" value="Collagenase (Catalytic Domain)"/>
    <property type="match status" value="1"/>
</dbReference>
<evidence type="ECO:0000259" key="10">
    <source>
        <dbReference type="SMART" id="SM00235"/>
    </source>
</evidence>
<dbReference type="GO" id="GO:0008270">
    <property type="term" value="F:zinc ion binding"/>
    <property type="evidence" value="ECO:0007669"/>
    <property type="project" value="InterPro"/>
</dbReference>
<comment type="caution">
    <text evidence="11">The sequence shown here is derived from an EMBL/GenBank/DDBJ whole genome shotgun (WGS) entry which is preliminary data.</text>
</comment>
<dbReference type="Gene3D" id="2.150.10.10">
    <property type="entry name" value="Serralysin-like metalloprotease, C-terminal"/>
    <property type="match status" value="2"/>
</dbReference>